<gene>
    <name evidence="1" type="ORF">FHS09_003670</name>
</gene>
<sequence>MKLTPELIEELEVLTLFNLNTTQEGIKVHSTAASGAIAATRRLHDKGLITQADGGYLTGLGHDAAEHAQTLITILTTEPTAAGPEPR</sequence>
<dbReference type="AlphaFoldDB" id="A0A7W4WEP3"/>
<reference evidence="1 2" key="1">
    <citation type="submission" date="2020-08" db="EMBL/GenBank/DDBJ databases">
        <title>Genomic Encyclopedia of Type Strains, Phase III (KMG-III): the genomes of soil and plant-associated and newly described type strains.</title>
        <authorList>
            <person name="Whitman W."/>
        </authorList>
    </citation>
    <scope>NUCLEOTIDE SEQUENCE [LARGE SCALE GENOMIC DNA]</scope>
    <source>
        <strain evidence="1 2">CECT 8799</strain>
    </source>
</reference>
<dbReference type="NCBIfam" id="TIGR02647">
    <property type="entry name" value="DNA"/>
    <property type="match status" value="1"/>
</dbReference>
<dbReference type="InterPro" id="IPR013468">
    <property type="entry name" value="CHP02647"/>
</dbReference>
<dbReference type="RefSeq" id="WP_183462446.1">
    <property type="nucleotide sequence ID" value="NZ_JACHWZ010000020.1"/>
</dbReference>
<name>A0A7W4WEP3_9GAMM</name>
<keyword evidence="2" id="KW-1185">Reference proteome</keyword>
<dbReference type="EMBL" id="JACHWZ010000020">
    <property type="protein sequence ID" value="MBB3062821.1"/>
    <property type="molecule type" value="Genomic_DNA"/>
</dbReference>
<organism evidence="1 2">
    <name type="scientific">Microbulbifer rhizosphaerae</name>
    <dbReference type="NCBI Taxonomy" id="1562603"/>
    <lineage>
        <taxon>Bacteria</taxon>
        <taxon>Pseudomonadati</taxon>
        <taxon>Pseudomonadota</taxon>
        <taxon>Gammaproteobacteria</taxon>
        <taxon>Cellvibrionales</taxon>
        <taxon>Microbulbiferaceae</taxon>
        <taxon>Microbulbifer</taxon>
    </lineage>
</organism>
<dbReference type="Proteomes" id="UP000535937">
    <property type="component" value="Unassembled WGS sequence"/>
</dbReference>
<accession>A0A7W4WEP3</accession>
<protein>
    <submittedName>
        <fullName evidence="1">Uncharacterized protein (TIGR02647 family)</fullName>
    </submittedName>
</protein>
<evidence type="ECO:0000313" key="1">
    <source>
        <dbReference type="EMBL" id="MBB3062821.1"/>
    </source>
</evidence>
<proteinExistence type="predicted"/>
<dbReference type="Pfam" id="PF18918">
    <property type="entry name" value="DUF5669"/>
    <property type="match status" value="1"/>
</dbReference>
<comment type="caution">
    <text evidence="1">The sequence shown here is derived from an EMBL/GenBank/DDBJ whole genome shotgun (WGS) entry which is preliminary data.</text>
</comment>
<evidence type="ECO:0000313" key="2">
    <source>
        <dbReference type="Proteomes" id="UP000535937"/>
    </source>
</evidence>